<protein>
    <submittedName>
        <fullName evidence="1">Uncharacterized protein</fullName>
    </submittedName>
</protein>
<evidence type="ECO:0000313" key="2">
    <source>
        <dbReference type="Proteomes" id="UP000015361"/>
    </source>
</evidence>
<organism evidence="1 2">
    <name type="scientific">Lactococcus lactis subsp. lactis A12</name>
    <dbReference type="NCBI Taxonomy" id="1137134"/>
    <lineage>
        <taxon>Bacteria</taxon>
        <taxon>Bacillati</taxon>
        <taxon>Bacillota</taxon>
        <taxon>Bacilli</taxon>
        <taxon>Lactobacillales</taxon>
        <taxon>Streptococcaceae</taxon>
        <taxon>Lactococcus</taxon>
    </lineage>
</organism>
<dbReference type="EMBL" id="CBLU010000005">
    <property type="protein sequence ID" value="CDG03757.1"/>
    <property type="molecule type" value="Genomic_DNA"/>
</dbReference>
<dbReference type="Proteomes" id="UP000015361">
    <property type="component" value="Unassembled WGS sequence"/>
</dbReference>
<name>S6FRQ3_LACLL</name>
<proteinExistence type="predicted"/>
<accession>S6FRQ3</accession>
<reference evidence="1 2" key="1">
    <citation type="journal article" date="2013" name="Appl. Environ. Microbiol.">
        <title>The Carbohydrate Metabolism Signature of Lactococcus lactis Strain A12 Reveals Its Sourdough Ecosystem Origin.</title>
        <authorList>
            <person name="Passerini D."/>
            <person name="Coddeville M."/>
            <person name="Le Bourgeois P."/>
            <person name="Loubiere P."/>
            <person name="Ritzenthaler P."/>
            <person name="Fontagne-Faucher C."/>
            <person name="Daveran-Mingot M.L."/>
            <person name="Cocaign-Bousquet M."/>
        </authorList>
    </citation>
    <scope>NUCLEOTIDE SEQUENCE [LARGE SCALE GENOMIC DNA]</scope>
    <source>
        <strain evidence="1 2">A12</strain>
    </source>
</reference>
<evidence type="ECO:0000313" key="1">
    <source>
        <dbReference type="EMBL" id="CDG03757.1"/>
    </source>
</evidence>
<comment type="caution">
    <text evidence="1">The sequence shown here is derived from an EMBL/GenBank/DDBJ whole genome shotgun (WGS) entry which is preliminary data.</text>
</comment>
<sequence length="133" mass="14448">MPDYQSIVINSETGEVIAGALVNDETGRLVDGTVPEGVQAEVRSRPIDGTCVAYDVVVEAEGFGNQLEVTVPTAVSLDGLAYNQEIRFTGLSARHWSRTTRQLTNGRVSFVHTQGFKLRAENVEAVKVKADKK</sequence>
<dbReference type="AlphaFoldDB" id="S6FRQ3"/>
<dbReference type="RefSeq" id="WP_021721977.1">
    <property type="nucleotide sequence ID" value="NZ_CBLU010000005.1"/>
</dbReference>
<gene>
    <name evidence="1" type="ORF">O9U_11415</name>
</gene>